<reference evidence="1" key="1">
    <citation type="journal article" date="2019" name="bioRxiv">
        <title>The Genome of the Zebra Mussel, Dreissena polymorpha: A Resource for Invasive Species Research.</title>
        <authorList>
            <person name="McCartney M.A."/>
            <person name="Auch B."/>
            <person name="Kono T."/>
            <person name="Mallez S."/>
            <person name="Zhang Y."/>
            <person name="Obille A."/>
            <person name="Becker A."/>
            <person name="Abrahante J.E."/>
            <person name="Garbe J."/>
            <person name="Badalamenti J.P."/>
            <person name="Herman A."/>
            <person name="Mangelson H."/>
            <person name="Liachko I."/>
            <person name="Sullivan S."/>
            <person name="Sone E.D."/>
            <person name="Koren S."/>
            <person name="Silverstein K.A.T."/>
            <person name="Beckman K.B."/>
            <person name="Gohl D.M."/>
        </authorList>
    </citation>
    <scope>NUCLEOTIDE SEQUENCE</scope>
    <source>
        <strain evidence="1">Duluth1</strain>
        <tissue evidence="1">Whole animal</tissue>
    </source>
</reference>
<dbReference type="Proteomes" id="UP000828390">
    <property type="component" value="Unassembled WGS sequence"/>
</dbReference>
<dbReference type="AlphaFoldDB" id="A0A9D4CSW9"/>
<protein>
    <submittedName>
        <fullName evidence="1">Uncharacterized protein</fullName>
    </submittedName>
</protein>
<sequence length="110" mass="12925">MEPMLRRWRQCRMYQLTSPLWYVRMMHAKWHCTPSSAITRKTAQIISTKNVLSKFNHDWTKYTTLRANCPHPGCHVFQQTGTIFELGLDHNLTHCDPDSNSNDLTLGKMF</sequence>
<reference evidence="1" key="2">
    <citation type="submission" date="2020-11" db="EMBL/GenBank/DDBJ databases">
        <authorList>
            <person name="McCartney M.A."/>
            <person name="Auch B."/>
            <person name="Kono T."/>
            <person name="Mallez S."/>
            <person name="Becker A."/>
            <person name="Gohl D.M."/>
            <person name="Silverstein K.A.T."/>
            <person name="Koren S."/>
            <person name="Bechman K.B."/>
            <person name="Herman A."/>
            <person name="Abrahante J.E."/>
            <person name="Garbe J."/>
        </authorList>
    </citation>
    <scope>NUCLEOTIDE SEQUENCE</scope>
    <source>
        <strain evidence="1">Duluth1</strain>
        <tissue evidence="1">Whole animal</tissue>
    </source>
</reference>
<evidence type="ECO:0000313" key="1">
    <source>
        <dbReference type="EMBL" id="KAH3730169.1"/>
    </source>
</evidence>
<keyword evidence="2" id="KW-1185">Reference proteome</keyword>
<evidence type="ECO:0000313" key="2">
    <source>
        <dbReference type="Proteomes" id="UP000828390"/>
    </source>
</evidence>
<proteinExistence type="predicted"/>
<name>A0A9D4CSW9_DREPO</name>
<dbReference type="EMBL" id="JAIWYP010000012">
    <property type="protein sequence ID" value="KAH3730169.1"/>
    <property type="molecule type" value="Genomic_DNA"/>
</dbReference>
<organism evidence="1 2">
    <name type="scientific">Dreissena polymorpha</name>
    <name type="common">Zebra mussel</name>
    <name type="synonym">Mytilus polymorpha</name>
    <dbReference type="NCBI Taxonomy" id="45954"/>
    <lineage>
        <taxon>Eukaryota</taxon>
        <taxon>Metazoa</taxon>
        <taxon>Spiralia</taxon>
        <taxon>Lophotrochozoa</taxon>
        <taxon>Mollusca</taxon>
        <taxon>Bivalvia</taxon>
        <taxon>Autobranchia</taxon>
        <taxon>Heteroconchia</taxon>
        <taxon>Euheterodonta</taxon>
        <taxon>Imparidentia</taxon>
        <taxon>Neoheterodontei</taxon>
        <taxon>Myida</taxon>
        <taxon>Dreissenoidea</taxon>
        <taxon>Dreissenidae</taxon>
        <taxon>Dreissena</taxon>
    </lineage>
</organism>
<comment type="caution">
    <text evidence="1">The sequence shown here is derived from an EMBL/GenBank/DDBJ whole genome shotgun (WGS) entry which is preliminary data.</text>
</comment>
<accession>A0A9D4CSW9</accession>
<gene>
    <name evidence="1" type="ORF">DPMN_056150</name>
</gene>